<evidence type="ECO:0000259" key="5">
    <source>
        <dbReference type="PROSITE" id="PS50865"/>
    </source>
</evidence>
<dbReference type="SUPFAM" id="SSF144232">
    <property type="entry name" value="HIT/MYND zinc finger-like"/>
    <property type="match status" value="1"/>
</dbReference>
<reference evidence="6 7" key="1">
    <citation type="journal article" date="2020" name="ISME J.">
        <title>Uncovering the hidden diversity of litter-decomposition mechanisms in mushroom-forming fungi.</title>
        <authorList>
            <person name="Floudas D."/>
            <person name="Bentzer J."/>
            <person name="Ahren D."/>
            <person name="Johansson T."/>
            <person name="Persson P."/>
            <person name="Tunlid A."/>
        </authorList>
    </citation>
    <scope>NUCLEOTIDE SEQUENCE [LARGE SCALE GENOMIC DNA]</scope>
    <source>
        <strain evidence="6 7">CBS 175.51</strain>
    </source>
</reference>
<keyword evidence="3" id="KW-0862">Zinc</keyword>
<dbReference type="PROSITE" id="PS50865">
    <property type="entry name" value="ZF_MYND_2"/>
    <property type="match status" value="1"/>
</dbReference>
<feature type="domain" description="MYND-type" evidence="5">
    <location>
        <begin position="256"/>
        <end position="294"/>
    </location>
</feature>
<protein>
    <recommendedName>
        <fullName evidence="5">MYND-type domain-containing protein</fullName>
    </recommendedName>
</protein>
<dbReference type="InterPro" id="IPR002893">
    <property type="entry name" value="Znf_MYND"/>
</dbReference>
<proteinExistence type="predicted"/>
<dbReference type="AlphaFoldDB" id="A0A8H5C6J5"/>
<organism evidence="6 7">
    <name type="scientific">Ephemerocybe angulata</name>
    <dbReference type="NCBI Taxonomy" id="980116"/>
    <lineage>
        <taxon>Eukaryota</taxon>
        <taxon>Fungi</taxon>
        <taxon>Dikarya</taxon>
        <taxon>Basidiomycota</taxon>
        <taxon>Agaricomycotina</taxon>
        <taxon>Agaricomycetes</taxon>
        <taxon>Agaricomycetidae</taxon>
        <taxon>Agaricales</taxon>
        <taxon>Agaricineae</taxon>
        <taxon>Psathyrellaceae</taxon>
        <taxon>Ephemerocybe</taxon>
    </lineage>
</organism>
<keyword evidence="2 4" id="KW-0863">Zinc-finger</keyword>
<dbReference type="Gene3D" id="6.10.140.2220">
    <property type="match status" value="1"/>
</dbReference>
<dbReference type="OrthoDB" id="341421at2759"/>
<evidence type="ECO:0000313" key="6">
    <source>
        <dbReference type="EMBL" id="KAF5336195.1"/>
    </source>
</evidence>
<keyword evidence="1" id="KW-0479">Metal-binding</keyword>
<dbReference type="PROSITE" id="PS01360">
    <property type="entry name" value="ZF_MYND_1"/>
    <property type="match status" value="1"/>
</dbReference>
<evidence type="ECO:0000256" key="2">
    <source>
        <dbReference type="ARBA" id="ARBA00022771"/>
    </source>
</evidence>
<dbReference type="EMBL" id="JAACJK010000059">
    <property type="protein sequence ID" value="KAF5336195.1"/>
    <property type="molecule type" value="Genomic_DNA"/>
</dbReference>
<dbReference type="Pfam" id="PF01753">
    <property type="entry name" value="zf-MYND"/>
    <property type="match status" value="1"/>
</dbReference>
<evidence type="ECO:0000313" key="7">
    <source>
        <dbReference type="Proteomes" id="UP000541558"/>
    </source>
</evidence>
<sequence>MPGVNYLHTRLSHLELTTTMTTGIAIFQNAEKAYMENNPQKALDLYQKAIKRIMQKENVLTVMFAQRPRGVPNDMPSETLAMAFRNFCGFLRDPAMNFTEATAPEAYKFLSSFRPNSENKDFARFTSTRGQFLLKCLQISALMTLGILAWDAKDRAKAAKRYKEALELAASEPLLTTAKPAVGLETWVAQDLRETRDNLRMLVQNDESNEEMLRMMGVQGGTTRREEVVVPNVRVEAREGNTPIQQGSVMSATDKCGKCGIRDVKMSRCSRCKKMPYCGPKCQKEDWKTHKLNCVPAA</sequence>
<comment type="caution">
    <text evidence="6">The sequence shown here is derived from an EMBL/GenBank/DDBJ whole genome shotgun (WGS) entry which is preliminary data.</text>
</comment>
<dbReference type="GO" id="GO:0008270">
    <property type="term" value="F:zinc ion binding"/>
    <property type="evidence" value="ECO:0007669"/>
    <property type="project" value="UniProtKB-KW"/>
</dbReference>
<evidence type="ECO:0000256" key="1">
    <source>
        <dbReference type="ARBA" id="ARBA00022723"/>
    </source>
</evidence>
<dbReference type="SUPFAM" id="SSF48452">
    <property type="entry name" value="TPR-like"/>
    <property type="match status" value="1"/>
</dbReference>
<accession>A0A8H5C6J5</accession>
<name>A0A8H5C6J5_9AGAR</name>
<evidence type="ECO:0000256" key="3">
    <source>
        <dbReference type="ARBA" id="ARBA00022833"/>
    </source>
</evidence>
<dbReference type="InterPro" id="IPR011990">
    <property type="entry name" value="TPR-like_helical_dom_sf"/>
</dbReference>
<dbReference type="Proteomes" id="UP000541558">
    <property type="component" value="Unassembled WGS sequence"/>
</dbReference>
<gene>
    <name evidence="6" type="ORF">D9611_006185</name>
</gene>
<keyword evidence="7" id="KW-1185">Reference proteome</keyword>
<evidence type="ECO:0000256" key="4">
    <source>
        <dbReference type="PROSITE-ProRule" id="PRU00134"/>
    </source>
</evidence>